<dbReference type="InterPro" id="IPR000477">
    <property type="entry name" value="RT_dom"/>
</dbReference>
<dbReference type="Proteomes" id="UP001151760">
    <property type="component" value="Unassembled WGS sequence"/>
</dbReference>
<dbReference type="GO" id="GO:0003964">
    <property type="term" value="F:RNA-directed DNA polymerase activity"/>
    <property type="evidence" value="ECO:0007669"/>
    <property type="project" value="UniProtKB-KW"/>
</dbReference>
<evidence type="ECO:0000313" key="3">
    <source>
        <dbReference type="Proteomes" id="UP001151760"/>
    </source>
</evidence>
<dbReference type="InterPro" id="IPR026960">
    <property type="entry name" value="RVT-Znf"/>
</dbReference>
<dbReference type="PROSITE" id="PS50878">
    <property type="entry name" value="RT_POL"/>
    <property type="match status" value="1"/>
</dbReference>
<protein>
    <submittedName>
        <fullName evidence="2">RNA-directed DNA polymerase, eukaryota, reverse transcriptase zinc-binding domain protein</fullName>
    </submittedName>
</protein>
<keyword evidence="2" id="KW-0548">Nucleotidyltransferase</keyword>
<gene>
    <name evidence="2" type="ORF">Tco_1079900</name>
</gene>
<feature type="domain" description="Reverse transcriptase" evidence="1">
    <location>
        <begin position="1"/>
        <end position="107"/>
    </location>
</feature>
<dbReference type="PANTHER" id="PTHR33116:SF79">
    <property type="entry name" value="REVERSE TRANSCRIPTASE DOMAIN, ZINC FINGER, CCHC-TYPE-RELATED"/>
    <property type="match status" value="1"/>
</dbReference>
<evidence type="ECO:0000313" key="2">
    <source>
        <dbReference type="EMBL" id="GJT91055.1"/>
    </source>
</evidence>
<proteinExistence type="predicted"/>
<organism evidence="2 3">
    <name type="scientific">Tanacetum coccineum</name>
    <dbReference type="NCBI Taxonomy" id="301880"/>
    <lineage>
        <taxon>Eukaryota</taxon>
        <taxon>Viridiplantae</taxon>
        <taxon>Streptophyta</taxon>
        <taxon>Embryophyta</taxon>
        <taxon>Tracheophyta</taxon>
        <taxon>Spermatophyta</taxon>
        <taxon>Magnoliopsida</taxon>
        <taxon>eudicotyledons</taxon>
        <taxon>Gunneridae</taxon>
        <taxon>Pentapetalae</taxon>
        <taxon>asterids</taxon>
        <taxon>campanulids</taxon>
        <taxon>Asterales</taxon>
        <taxon>Asteraceae</taxon>
        <taxon>Asteroideae</taxon>
        <taxon>Anthemideae</taxon>
        <taxon>Anthemidinae</taxon>
        <taxon>Tanacetum</taxon>
    </lineage>
</organism>
<keyword evidence="3" id="KW-1185">Reference proteome</keyword>
<reference evidence="2" key="2">
    <citation type="submission" date="2022-01" db="EMBL/GenBank/DDBJ databases">
        <authorList>
            <person name="Yamashiro T."/>
            <person name="Shiraishi A."/>
            <person name="Satake H."/>
            <person name="Nakayama K."/>
        </authorList>
    </citation>
    <scope>NUCLEOTIDE SEQUENCE</scope>
</reference>
<evidence type="ECO:0000259" key="1">
    <source>
        <dbReference type="PROSITE" id="PS50878"/>
    </source>
</evidence>
<dbReference type="Pfam" id="PF13966">
    <property type="entry name" value="zf-RVT"/>
    <property type="match status" value="1"/>
</dbReference>
<reference evidence="2" key="1">
    <citation type="journal article" date="2022" name="Int. J. Mol. Sci.">
        <title>Draft Genome of Tanacetum Coccineum: Genomic Comparison of Closely Related Tanacetum-Family Plants.</title>
        <authorList>
            <person name="Yamashiro T."/>
            <person name="Shiraishi A."/>
            <person name="Nakayama K."/>
            <person name="Satake H."/>
        </authorList>
    </citation>
    <scope>NUCLEOTIDE SEQUENCE</scope>
</reference>
<comment type="caution">
    <text evidence="2">The sequence shown here is derived from an EMBL/GenBank/DDBJ whole genome shotgun (WGS) entry which is preliminary data.</text>
</comment>
<dbReference type="PANTHER" id="PTHR33116">
    <property type="entry name" value="REVERSE TRANSCRIPTASE ZINC-BINDING DOMAIN-CONTAINING PROTEIN-RELATED-RELATED"/>
    <property type="match status" value="1"/>
</dbReference>
<accession>A0ABQ5HTR9</accession>
<keyword evidence="2" id="KW-0808">Transferase</keyword>
<name>A0ABQ5HTR9_9ASTR</name>
<keyword evidence="2" id="KW-0695">RNA-directed DNA polymerase</keyword>
<sequence length="511" mass="57838">MEGLHAFTRKAEALGLIKGACIGRDNMSISHLMYADDVIFFGDWSRSNASNLISMLHCFFLVSGLKINVHKSNVLGIGVSDDEISCMANVIGCGVAKFPLKYLGVPIGCNMNRCSNWSPIIKKFSSKLSIWKARLLSVGGRLTLIKSVLGNLPTYYMSIYSMPAAVCNKLESMRNKFFIGCDHDEKKMTWVKWKRCLASKSQGGLGIGSIYGLNIGLLFKWIWRFFTHPCDLWARVIQNIYGLYGGINASPARRSRFSTWRSILSSISKLKQKGLDLLSLCSRKIGNRASTYFGNDTWCGDLPFKIQYPRVYALDTDKNCLIANRISLTDWSGILRCNPRGGAVQSQFDTTLSAIENVTMSDKNGDTIATRWNRFIPIKVNVFLWRLNLNKFPTRINLDRKGIDIGSVLCPTCQGDVETVNHAFFNCVLAKDLWTLMANWWELDIPIFANIFEWYAWLDSLHFSSVMRMFIEGVGGILLWSIWSFRNRMLFSSSPSKKALIWDSFISQSFL</sequence>
<dbReference type="EMBL" id="BQNB010019983">
    <property type="protein sequence ID" value="GJT91055.1"/>
    <property type="molecule type" value="Genomic_DNA"/>
</dbReference>